<gene>
    <name evidence="4" type="ORF">TrRE_jg10050</name>
</gene>
<dbReference type="OrthoDB" id="196074at2759"/>
<dbReference type="PROSITE" id="PS51444">
    <property type="entry name" value="FH2"/>
    <property type="match status" value="1"/>
</dbReference>
<dbReference type="Pfam" id="PF10152">
    <property type="entry name" value="CCDC53"/>
    <property type="match status" value="3"/>
</dbReference>
<dbReference type="Gene3D" id="1.10.8.10">
    <property type="entry name" value="DNA helicase RuvA subunit, C-terminal domain"/>
    <property type="match status" value="1"/>
</dbReference>
<dbReference type="InterPro" id="IPR014020">
    <property type="entry name" value="Tensin_C2-dom"/>
</dbReference>
<protein>
    <recommendedName>
        <fullName evidence="6">Formin-like protein</fullName>
    </recommendedName>
</protein>
<feature type="compositionally biased region" description="Basic and acidic residues" evidence="1">
    <location>
        <begin position="1368"/>
        <end position="1377"/>
    </location>
</feature>
<dbReference type="SUPFAM" id="SSF52799">
    <property type="entry name" value="(Phosphotyrosine protein) phosphatases II"/>
    <property type="match status" value="1"/>
</dbReference>
<evidence type="ECO:0000256" key="1">
    <source>
        <dbReference type="SAM" id="MobiDB-lite"/>
    </source>
</evidence>
<feature type="compositionally biased region" description="Pro residues" evidence="1">
    <location>
        <begin position="663"/>
        <end position="673"/>
    </location>
</feature>
<evidence type="ECO:0000259" key="3">
    <source>
        <dbReference type="PROSITE" id="PS51444"/>
    </source>
</evidence>
<dbReference type="SUPFAM" id="SSF101447">
    <property type="entry name" value="Formin homology 2 domain (FH2 domain)"/>
    <property type="match status" value="1"/>
</dbReference>
<feature type="compositionally biased region" description="Low complexity" evidence="1">
    <location>
        <begin position="591"/>
        <end position="600"/>
    </location>
</feature>
<dbReference type="InterPro" id="IPR015425">
    <property type="entry name" value="FH2_Formin"/>
</dbReference>
<dbReference type="InterPro" id="IPR029021">
    <property type="entry name" value="Prot-tyrosine_phosphatase-like"/>
</dbReference>
<evidence type="ECO:0000313" key="5">
    <source>
        <dbReference type="Proteomes" id="UP001165082"/>
    </source>
</evidence>
<feature type="domain" description="FH2" evidence="3">
    <location>
        <begin position="937"/>
        <end position="1375"/>
    </location>
</feature>
<dbReference type="PROSITE" id="PS51182">
    <property type="entry name" value="C2_TENSIN"/>
    <property type="match status" value="1"/>
</dbReference>
<feature type="region of interest" description="Disordered" evidence="1">
    <location>
        <begin position="1360"/>
        <end position="1433"/>
    </location>
</feature>
<dbReference type="GO" id="GO:0071203">
    <property type="term" value="C:WASH complex"/>
    <property type="evidence" value="ECO:0007669"/>
    <property type="project" value="InterPro"/>
</dbReference>
<evidence type="ECO:0000259" key="2">
    <source>
        <dbReference type="PROSITE" id="PS51182"/>
    </source>
</evidence>
<feature type="region of interest" description="Disordered" evidence="1">
    <location>
        <begin position="647"/>
        <end position="756"/>
    </location>
</feature>
<organism evidence="4 5">
    <name type="scientific">Triparma retinervis</name>
    <dbReference type="NCBI Taxonomy" id="2557542"/>
    <lineage>
        <taxon>Eukaryota</taxon>
        <taxon>Sar</taxon>
        <taxon>Stramenopiles</taxon>
        <taxon>Ochrophyta</taxon>
        <taxon>Bolidophyceae</taxon>
        <taxon>Parmales</taxon>
        <taxon>Triparmaceae</taxon>
        <taxon>Triparma</taxon>
    </lineage>
</organism>
<dbReference type="Gene3D" id="2.60.40.1110">
    <property type="match status" value="1"/>
</dbReference>
<dbReference type="InterPro" id="IPR009060">
    <property type="entry name" value="UBA-like_sf"/>
</dbReference>
<dbReference type="InterPro" id="IPR019309">
    <property type="entry name" value="WASHC3"/>
</dbReference>
<feature type="compositionally biased region" description="Polar residues" evidence="1">
    <location>
        <begin position="744"/>
        <end position="753"/>
    </location>
</feature>
<feature type="compositionally biased region" description="Polar residues" evidence="1">
    <location>
        <begin position="1421"/>
        <end position="1433"/>
    </location>
</feature>
<dbReference type="InterPro" id="IPR042201">
    <property type="entry name" value="FH2_Formin_sf"/>
</dbReference>
<comment type="caution">
    <text evidence="4">The sequence shown here is derived from an EMBL/GenBank/DDBJ whole genome shotgun (WGS) entry which is preliminary data.</text>
</comment>
<feature type="region of interest" description="Disordered" evidence="1">
    <location>
        <begin position="988"/>
        <end position="1007"/>
    </location>
</feature>
<dbReference type="SUPFAM" id="SSF46934">
    <property type="entry name" value="UBA-like"/>
    <property type="match status" value="1"/>
</dbReference>
<feature type="region of interest" description="Disordered" evidence="1">
    <location>
        <begin position="510"/>
        <end position="623"/>
    </location>
</feature>
<dbReference type="PANTHER" id="PTHR45725:SF1">
    <property type="entry name" value="DISHEVELLED ASSOCIATED ACTIVATOR OF MORPHOGENESIS, ISOFORM D"/>
    <property type="match status" value="1"/>
</dbReference>
<feature type="compositionally biased region" description="Polar residues" evidence="1">
    <location>
        <begin position="427"/>
        <end position="437"/>
    </location>
</feature>
<dbReference type="PANTHER" id="PTHR45725">
    <property type="entry name" value="FORMIN HOMOLOGY 2 FAMILY MEMBER"/>
    <property type="match status" value="1"/>
</dbReference>
<dbReference type="Gene3D" id="1.20.58.2220">
    <property type="entry name" value="Formin, FH2 domain"/>
    <property type="match status" value="1"/>
</dbReference>
<feature type="region of interest" description="Disordered" evidence="1">
    <location>
        <begin position="926"/>
        <end position="950"/>
    </location>
</feature>
<evidence type="ECO:0008006" key="6">
    <source>
        <dbReference type="Google" id="ProtNLM"/>
    </source>
</evidence>
<feature type="compositionally biased region" description="Low complexity" evidence="1">
    <location>
        <begin position="712"/>
        <end position="737"/>
    </location>
</feature>
<dbReference type="SMART" id="SM01326">
    <property type="entry name" value="PTEN_C2"/>
    <property type="match status" value="1"/>
</dbReference>
<dbReference type="Pfam" id="PF02181">
    <property type="entry name" value="FH2"/>
    <property type="match status" value="1"/>
</dbReference>
<feature type="compositionally biased region" description="Pro residues" evidence="1">
    <location>
        <begin position="689"/>
        <end position="702"/>
    </location>
</feature>
<feature type="compositionally biased region" description="Low complexity" evidence="1">
    <location>
        <begin position="13"/>
        <end position="46"/>
    </location>
</feature>
<feature type="compositionally biased region" description="Basic and acidic residues" evidence="1">
    <location>
        <begin position="1383"/>
        <end position="1397"/>
    </location>
</feature>
<feature type="compositionally biased region" description="Basic residues" evidence="1">
    <location>
        <begin position="940"/>
        <end position="950"/>
    </location>
</feature>
<dbReference type="Proteomes" id="UP001165082">
    <property type="component" value="Unassembled WGS sequence"/>
</dbReference>
<dbReference type="SMART" id="SM00498">
    <property type="entry name" value="FH2"/>
    <property type="match status" value="1"/>
</dbReference>
<feature type="region of interest" description="Disordered" evidence="1">
    <location>
        <begin position="427"/>
        <end position="446"/>
    </location>
</feature>
<feature type="domain" description="C2 tensin-type" evidence="2">
    <location>
        <begin position="200"/>
        <end position="334"/>
    </location>
</feature>
<sequence length="1433" mass="157837">MFTRFVSKVASNVASLSSPPPNSSDSTSTSSSSSTFGSSTTQTNTTRHATQQEYLNEDAKVIFDNLDMHFVTKNIIGMSRITPPPTAPTTQRCNDCPQTPSIPHVFEICYQLQAFLTSNPANLAMVLCSNGKTRTGIVIACYLKYSTMCDSSMDGFNLFCERRCSNMSSKKSISQSIPPSLKQFFRNFDDCCELQGFPNPDTLVLKSIAISGVPVDDIPCIDIWSTKSQVYSSISPSDDDDVDLSSDQHWDEEDGFFKINTNILGDFVILCRFGGEYKNDVNDPTKVLFRYANSTGFMCQGAYELQKDKVDMMKRYASSFDAEDFKVVLLFDGEAYDLGWSALSKHHSLIPDSEACEVLTDKGYPVELATVALQLGNNDVQRALELLHETLVELSERLGFSRSSSNPEQPILIRRSSSESQLNFVDTSTPLKSAQKANKNDEEDESDRFMNALSELNFGFKIDTNSEPGGVLISKSSPMSADIKMDSSLVMLSPPVKPAGDEITKAVETPRTAQAAESKGRRVTISSFVPPEGQGRGKGRAPTIPEDDKFVDARNFSTPDPAEEKKRQNRSKSAPNEMKKKNLFTDDEGSSETASTSGISGASGGDEIPPSPEGQEDEVKDMLLQLKQAGISLDDLIKLKQGSMPWGEVERRSSLNESTSNALPPPPDEPPANPAEAMKAMFARRVSAPPVPSEPSSEPPTNPAEAMKAMFARRASGAASSSTPLPLPSSSSSEKPASNPPTPSNADSSNTDPNAVPLNQMMEYKKYFKMLKCGMPKEVVKHAMVRDEKDPDILDNDPTKPLPPIVALKDDPRFAKFFKMLKLHIPLPAVKQAMMKENLDPYILDCPHDKPLPKIIPKPKAVKKATKPTYDKSAPPLKSDPTYSKYFRMKKMGLPVGAVQNALAKDGHDPAIMEMDESKSYVQNVAERGGGGDEEEKKEKAKPKKRRKKLDWKPINRDNLAENSIWTAEDDFNLDLDQDEFDSLFVMKSSPDQKAKKSSTAAAQGGKKKASVQVISGKRGMNGGISLARIKVPFATIAQAIDELDESVLTPEQLISLKECLPDKDESYGLSQYLKRTNNAVDELCEAEKFMVAMLPVTNPVEKIDALAFKANFVHRRNDIIETAKIIEVACDDVKMSLKLKKLLAIILRVGNQLNHGNEAHAFTLESLLKLNQSKAFDRKTTILHYLVTLVSRNDESLLRFKDDINSIVRAEKIAYEQTVVQELNKLKVELKRVKNVALAEAEKMKSAGGSGMSRLSLGELAGLKTSLVRTSSGNGTVVHHDKARPLEDISLTPIGRFSVDAASALEEAELYTSKVSKKFKDVLRYFGEDAGLAPMQFFQTLSAFTRAFENALGDVVKEEKKKKREKRLAEMKAEREKKKKDGKGEPSLKHTTSPDKPKHRKKLSASSGNTPPKANKGRRNTTMMSTPPNLGF</sequence>
<dbReference type="InterPro" id="IPR051425">
    <property type="entry name" value="Formin_Homology"/>
</dbReference>
<proteinExistence type="predicted"/>
<keyword evidence="5" id="KW-1185">Reference proteome</keyword>
<reference evidence="4" key="1">
    <citation type="submission" date="2022-07" db="EMBL/GenBank/DDBJ databases">
        <title>Genome analysis of Parmales, a sister group of diatoms, reveals the evolutionary specialization of diatoms from phago-mixotrophs to photoautotrophs.</title>
        <authorList>
            <person name="Ban H."/>
            <person name="Sato S."/>
            <person name="Yoshikawa S."/>
            <person name="Kazumasa Y."/>
            <person name="Nakamura Y."/>
            <person name="Ichinomiya M."/>
            <person name="Saitoh K."/>
            <person name="Sato N."/>
            <person name="Blanc-Mathieu R."/>
            <person name="Endo H."/>
            <person name="Kuwata A."/>
            <person name="Ogata H."/>
        </authorList>
    </citation>
    <scope>NUCLEOTIDE SEQUENCE</scope>
</reference>
<evidence type="ECO:0000313" key="4">
    <source>
        <dbReference type="EMBL" id="GMH55731.1"/>
    </source>
</evidence>
<feature type="region of interest" description="Disordered" evidence="1">
    <location>
        <begin position="13"/>
        <end position="49"/>
    </location>
</feature>
<name>A0A9W6ZML7_9STRA</name>
<dbReference type="Gene3D" id="3.90.190.10">
    <property type="entry name" value="Protein tyrosine phosphatase superfamily"/>
    <property type="match status" value="1"/>
</dbReference>
<dbReference type="EMBL" id="BRXZ01000852">
    <property type="protein sequence ID" value="GMH55731.1"/>
    <property type="molecule type" value="Genomic_DNA"/>
</dbReference>
<accession>A0A9W6ZML7</accession>